<evidence type="ECO:0000256" key="1">
    <source>
        <dbReference type="ARBA" id="ARBA00005417"/>
    </source>
</evidence>
<evidence type="ECO:0000313" key="10">
    <source>
        <dbReference type="Proteomes" id="UP000462362"/>
    </source>
</evidence>
<dbReference type="InterPro" id="IPR003593">
    <property type="entry name" value="AAA+_ATPase"/>
</dbReference>
<dbReference type="InterPro" id="IPR017871">
    <property type="entry name" value="ABC_transporter-like_CS"/>
</dbReference>
<accession>A0A6I3S4K3</accession>
<dbReference type="SUPFAM" id="SSF52540">
    <property type="entry name" value="P-loop containing nucleoside triphosphate hydrolases"/>
    <property type="match status" value="1"/>
</dbReference>
<keyword evidence="2" id="KW-0813">Transport</keyword>
<dbReference type="PROSITE" id="PS50893">
    <property type="entry name" value="ABC_TRANSPORTER_2"/>
    <property type="match status" value="1"/>
</dbReference>
<dbReference type="GO" id="GO:0022857">
    <property type="term" value="F:transmembrane transporter activity"/>
    <property type="evidence" value="ECO:0007669"/>
    <property type="project" value="TreeGrafter"/>
</dbReference>
<dbReference type="InterPro" id="IPR003439">
    <property type="entry name" value="ABC_transporter-like_ATP-bd"/>
</dbReference>
<dbReference type="RefSeq" id="WP_008811474.1">
    <property type="nucleotide sequence ID" value="NZ_CALFDP010000008.1"/>
</dbReference>
<dbReference type="Gene3D" id="3.40.50.300">
    <property type="entry name" value="P-loop containing nucleotide triphosphate hydrolases"/>
    <property type="match status" value="1"/>
</dbReference>
<evidence type="ECO:0000256" key="4">
    <source>
        <dbReference type="ARBA" id="ARBA00022741"/>
    </source>
</evidence>
<keyword evidence="7" id="KW-0472">Membrane</keyword>
<gene>
    <name evidence="9" type="ORF">GMD42_04005</name>
</gene>
<proteinExistence type="inferred from homology"/>
<comment type="caution">
    <text evidence="9">The sequence shown here is derived from an EMBL/GenBank/DDBJ whole genome shotgun (WGS) entry which is preliminary data.</text>
</comment>
<keyword evidence="6" id="KW-1278">Translocase</keyword>
<evidence type="ECO:0000256" key="2">
    <source>
        <dbReference type="ARBA" id="ARBA00022448"/>
    </source>
</evidence>
<keyword evidence="4" id="KW-0547">Nucleotide-binding</keyword>
<sequence>MNNNVVLKAVGLQKSYKEGGRLLHVLKDVNLEVHEGESVAIVGTSGSGKTTLLQCIGGLDRFDKGLIEIGGENIAELSEQRLTELRNRKLGFVYQFHHLLPEFTAMENVAMPLKIRREKASVAQKRAESLLKAMGLADRVDHLPSQLSGGERQRVAIARAVSGSPLCLLADEPTGNLDGETAEVVIDYLLKLSSSQGLALVIVTHDPDIAARCDRVVRLKNGCILPEEN</sequence>
<evidence type="ECO:0000256" key="7">
    <source>
        <dbReference type="ARBA" id="ARBA00023136"/>
    </source>
</evidence>
<comment type="similarity">
    <text evidence="1">Belongs to the ABC transporter superfamily.</text>
</comment>
<evidence type="ECO:0000259" key="8">
    <source>
        <dbReference type="PROSITE" id="PS50893"/>
    </source>
</evidence>
<dbReference type="InterPro" id="IPR015854">
    <property type="entry name" value="ABC_transpr_LolD-like"/>
</dbReference>
<evidence type="ECO:0000313" key="9">
    <source>
        <dbReference type="EMBL" id="MTU42801.1"/>
    </source>
</evidence>
<dbReference type="PANTHER" id="PTHR24220:SF689">
    <property type="entry name" value="LIPOPROTEIN-RELEASING SYSTEM ATP-BINDING PROTEIN LOLD"/>
    <property type="match status" value="1"/>
</dbReference>
<dbReference type="AlphaFoldDB" id="A0A6I3S4K3"/>
<dbReference type="GO" id="GO:0005524">
    <property type="term" value="F:ATP binding"/>
    <property type="evidence" value="ECO:0007669"/>
    <property type="project" value="UniProtKB-KW"/>
</dbReference>
<keyword evidence="3" id="KW-1003">Cell membrane</keyword>
<dbReference type="Pfam" id="PF00005">
    <property type="entry name" value="ABC_tran"/>
    <property type="match status" value="1"/>
</dbReference>
<dbReference type="CDD" id="cd03255">
    <property type="entry name" value="ABC_MJ0796_LolCDE_FtsE"/>
    <property type="match status" value="1"/>
</dbReference>
<dbReference type="GO" id="GO:0016887">
    <property type="term" value="F:ATP hydrolysis activity"/>
    <property type="evidence" value="ECO:0007669"/>
    <property type="project" value="InterPro"/>
</dbReference>
<organism evidence="9 10">
    <name type="scientific">Parasutterella excrementihominis</name>
    <dbReference type="NCBI Taxonomy" id="487175"/>
    <lineage>
        <taxon>Bacteria</taxon>
        <taxon>Pseudomonadati</taxon>
        <taxon>Pseudomonadota</taxon>
        <taxon>Betaproteobacteria</taxon>
        <taxon>Burkholderiales</taxon>
        <taxon>Sutterellaceae</taxon>
        <taxon>Parasutterella</taxon>
    </lineage>
</organism>
<name>A0A6I3S4K3_9BURK</name>
<evidence type="ECO:0000256" key="3">
    <source>
        <dbReference type="ARBA" id="ARBA00022475"/>
    </source>
</evidence>
<dbReference type="GO" id="GO:0044874">
    <property type="term" value="P:lipoprotein localization to outer membrane"/>
    <property type="evidence" value="ECO:0007669"/>
    <property type="project" value="UniProtKB-ARBA"/>
</dbReference>
<evidence type="ECO:0000256" key="5">
    <source>
        <dbReference type="ARBA" id="ARBA00022840"/>
    </source>
</evidence>
<dbReference type="InterPro" id="IPR027417">
    <property type="entry name" value="P-loop_NTPase"/>
</dbReference>
<dbReference type="GeneID" id="43348944"/>
<dbReference type="PANTHER" id="PTHR24220">
    <property type="entry name" value="IMPORT ATP-BINDING PROTEIN"/>
    <property type="match status" value="1"/>
</dbReference>
<keyword evidence="5 9" id="KW-0067">ATP-binding</keyword>
<evidence type="ECO:0000256" key="6">
    <source>
        <dbReference type="ARBA" id="ARBA00022967"/>
    </source>
</evidence>
<dbReference type="GO" id="GO:0005886">
    <property type="term" value="C:plasma membrane"/>
    <property type="evidence" value="ECO:0007669"/>
    <property type="project" value="TreeGrafter"/>
</dbReference>
<dbReference type="FunFam" id="3.40.50.300:FF:000230">
    <property type="entry name" value="Lipoprotein-releasing system ATP-binding protein LolD"/>
    <property type="match status" value="1"/>
</dbReference>
<dbReference type="PROSITE" id="PS00211">
    <property type="entry name" value="ABC_TRANSPORTER_1"/>
    <property type="match status" value="1"/>
</dbReference>
<dbReference type="InterPro" id="IPR017911">
    <property type="entry name" value="MacB-like_ATP-bd"/>
</dbReference>
<dbReference type="GO" id="GO:0089705">
    <property type="term" value="P:protein localization to outer membrane"/>
    <property type="evidence" value="ECO:0007669"/>
    <property type="project" value="UniProtKB-ARBA"/>
</dbReference>
<feature type="domain" description="ABC transporter" evidence="8">
    <location>
        <begin position="7"/>
        <end position="229"/>
    </location>
</feature>
<reference evidence="9 10" key="1">
    <citation type="journal article" date="2019" name="Nat. Med.">
        <title>A library of human gut bacterial isolates paired with longitudinal multiomics data enables mechanistic microbiome research.</title>
        <authorList>
            <person name="Poyet M."/>
            <person name="Groussin M."/>
            <person name="Gibbons S.M."/>
            <person name="Avila-Pacheco J."/>
            <person name="Jiang X."/>
            <person name="Kearney S.M."/>
            <person name="Perrotta A.R."/>
            <person name="Berdy B."/>
            <person name="Zhao S."/>
            <person name="Lieberman T.D."/>
            <person name="Swanson P.K."/>
            <person name="Smith M."/>
            <person name="Roesemann S."/>
            <person name="Alexander J.E."/>
            <person name="Rich S.A."/>
            <person name="Livny J."/>
            <person name="Vlamakis H."/>
            <person name="Clish C."/>
            <person name="Bullock K."/>
            <person name="Deik A."/>
            <person name="Scott J."/>
            <person name="Pierce K.A."/>
            <person name="Xavier R.J."/>
            <person name="Alm E.J."/>
        </authorList>
    </citation>
    <scope>NUCLEOTIDE SEQUENCE [LARGE SCALE GENOMIC DNA]</scope>
    <source>
        <strain evidence="9 10">BIOML-A2</strain>
    </source>
</reference>
<dbReference type="Proteomes" id="UP000462362">
    <property type="component" value="Unassembled WGS sequence"/>
</dbReference>
<dbReference type="SMART" id="SM00382">
    <property type="entry name" value="AAA"/>
    <property type="match status" value="1"/>
</dbReference>
<protein>
    <submittedName>
        <fullName evidence="9">ATP-binding cassette domain-containing protein</fullName>
    </submittedName>
</protein>
<dbReference type="EMBL" id="WNCL01000008">
    <property type="protein sequence ID" value="MTU42801.1"/>
    <property type="molecule type" value="Genomic_DNA"/>
</dbReference>